<name>A0A9P7YKN9_9HELO</name>
<sequence length="454" mass="51071">MSERKPPQEPTRIDPDPTKVSHSVNSPKPRGDYETSSNLFVNFLLPCMLNLMIPIFTKMVLDTLYNPDLDYLDLKDLFWICFAGSILLRIRAMNTKRRSSYKPPARPAPPPLCRDQKHGRVLDDVAQPDDEQQSWEKRSPAIVNLFSSLCCSTGASLIASDVIRNLWEATIDLTKGFPRGSLFWKVAAETLAAPTIFYAIAYWLSFSIWSEPLDDALLLFSGGWSQDNSGTQEEEFGACVDGEANHASTTSSTERLNRSTGGEEPSDIQSLSRPPSQLWRQHLSSSRLARQVWYLHRASNQLFWLGSAIHAVFTYYTSRDNEKGTVLALSAYTPPALYMLIRAIFLLRPNLSECRPFPEPRFLFGSNTDVLAPDIQAWEAKMQSRLHFLRACVSLLTIYIPGFLLVRVVGELQRSDEILSFNDAALLAAIFLGALTLVPRVFSLELRAFLWGGI</sequence>
<keyword evidence="2" id="KW-0812">Transmembrane</keyword>
<keyword evidence="2" id="KW-0472">Membrane</keyword>
<feature type="compositionally biased region" description="Basic and acidic residues" evidence="1">
    <location>
        <begin position="1"/>
        <end position="19"/>
    </location>
</feature>
<evidence type="ECO:0000313" key="4">
    <source>
        <dbReference type="Proteomes" id="UP000824998"/>
    </source>
</evidence>
<protein>
    <submittedName>
        <fullName evidence="3">Uncharacterized protein</fullName>
    </submittedName>
</protein>
<dbReference type="EMBL" id="MU251434">
    <property type="protein sequence ID" value="KAG9235371.1"/>
    <property type="molecule type" value="Genomic_DNA"/>
</dbReference>
<evidence type="ECO:0000256" key="2">
    <source>
        <dbReference type="SAM" id="Phobius"/>
    </source>
</evidence>
<comment type="caution">
    <text evidence="3">The sequence shown here is derived from an EMBL/GenBank/DDBJ whole genome shotgun (WGS) entry which is preliminary data.</text>
</comment>
<keyword evidence="4" id="KW-1185">Reference proteome</keyword>
<dbReference type="Proteomes" id="UP000824998">
    <property type="component" value="Unassembled WGS sequence"/>
</dbReference>
<reference evidence="3" key="1">
    <citation type="journal article" date="2021" name="IMA Fungus">
        <title>Genomic characterization of three marine fungi, including Emericellopsis atlantica sp. nov. with signatures of a generalist lifestyle and marine biomass degradation.</title>
        <authorList>
            <person name="Hagestad O.C."/>
            <person name="Hou L."/>
            <person name="Andersen J.H."/>
            <person name="Hansen E.H."/>
            <person name="Altermark B."/>
            <person name="Li C."/>
            <person name="Kuhnert E."/>
            <person name="Cox R.J."/>
            <person name="Crous P.W."/>
            <person name="Spatafora J.W."/>
            <person name="Lail K."/>
            <person name="Amirebrahimi M."/>
            <person name="Lipzen A."/>
            <person name="Pangilinan J."/>
            <person name="Andreopoulos W."/>
            <person name="Hayes R.D."/>
            <person name="Ng V."/>
            <person name="Grigoriev I.V."/>
            <person name="Jackson S.A."/>
            <person name="Sutton T.D.S."/>
            <person name="Dobson A.D.W."/>
            <person name="Rama T."/>
        </authorList>
    </citation>
    <scope>NUCLEOTIDE SEQUENCE</scope>
    <source>
        <strain evidence="3">TRa018bII</strain>
    </source>
</reference>
<feature type="transmembrane region" description="Helical" evidence="2">
    <location>
        <begin position="418"/>
        <end position="438"/>
    </location>
</feature>
<feature type="transmembrane region" description="Helical" evidence="2">
    <location>
        <begin position="324"/>
        <end position="347"/>
    </location>
</feature>
<organism evidence="3 4">
    <name type="scientific">Amylocarpus encephaloides</name>
    <dbReference type="NCBI Taxonomy" id="45428"/>
    <lineage>
        <taxon>Eukaryota</taxon>
        <taxon>Fungi</taxon>
        <taxon>Dikarya</taxon>
        <taxon>Ascomycota</taxon>
        <taxon>Pezizomycotina</taxon>
        <taxon>Leotiomycetes</taxon>
        <taxon>Helotiales</taxon>
        <taxon>Helotiales incertae sedis</taxon>
        <taxon>Amylocarpus</taxon>
    </lineage>
</organism>
<feature type="compositionally biased region" description="Polar residues" evidence="1">
    <location>
        <begin position="246"/>
        <end position="260"/>
    </location>
</feature>
<feature type="transmembrane region" description="Helical" evidence="2">
    <location>
        <begin position="183"/>
        <end position="204"/>
    </location>
</feature>
<feature type="transmembrane region" description="Helical" evidence="2">
    <location>
        <begin position="39"/>
        <end position="57"/>
    </location>
</feature>
<evidence type="ECO:0000313" key="3">
    <source>
        <dbReference type="EMBL" id="KAG9235371.1"/>
    </source>
</evidence>
<dbReference type="AlphaFoldDB" id="A0A9P7YKN9"/>
<accession>A0A9P7YKN9</accession>
<feature type="transmembrane region" description="Helical" evidence="2">
    <location>
        <begin position="77"/>
        <end position="92"/>
    </location>
</feature>
<feature type="region of interest" description="Disordered" evidence="1">
    <location>
        <begin position="1"/>
        <end position="33"/>
    </location>
</feature>
<gene>
    <name evidence="3" type="ORF">BJ875DRAFT_440427</name>
</gene>
<keyword evidence="2" id="KW-1133">Transmembrane helix</keyword>
<proteinExistence type="predicted"/>
<evidence type="ECO:0000256" key="1">
    <source>
        <dbReference type="SAM" id="MobiDB-lite"/>
    </source>
</evidence>
<feature type="region of interest" description="Disordered" evidence="1">
    <location>
        <begin position="241"/>
        <end position="274"/>
    </location>
</feature>
<feature type="transmembrane region" description="Helical" evidence="2">
    <location>
        <begin position="388"/>
        <end position="406"/>
    </location>
</feature>